<name>A0AAN9DTT5_CROPI</name>
<dbReference type="AlphaFoldDB" id="A0AAN9DTT5"/>
<dbReference type="EMBL" id="JAYWIO010000040">
    <property type="protein sequence ID" value="KAK7235896.1"/>
    <property type="molecule type" value="Genomic_DNA"/>
</dbReference>
<proteinExistence type="predicted"/>
<comment type="caution">
    <text evidence="2">The sequence shown here is derived from an EMBL/GenBank/DDBJ whole genome shotgun (WGS) entry which is preliminary data.</text>
</comment>
<evidence type="ECO:0000313" key="1">
    <source>
        <dbReference type="EMBL" id="KAK7231131.1"/>
    </source>
</evidence>
<gene>
    <name evidence="2" type="ORF">RIF29_45991</name>
    <name evidence="1" type="ORF">RIF29_48439</name>
</gene>
<accession>A0AAN9DTT5</accession>
<sequence>MSAILTSSIWNQMNRTEECKPTAGPNDPEKVVQAVNRVAETLPQLVGRYLPWVSKIPLDEGVTWEPTWKAIPNSPYLSQQLRFPTIESEL</sequence>
<dbReference type="EMBL" id="JAYWIO010000158">
    <property type="protein sequence ID" value="KAK7231131.1"/>
    <property type="molecule type" value="Genomic_DNA"/>
</dbReference>
<reference evidence="2 3" key="1">
    <citation type="submission" date="2024-01" db="EMBL/GenBank/DDBJ databases">
        <title>The genomes of 5 underutilized Papilionoideae crops provide insights into root nodulation and disease resistanc.</title>
        <authorList>
            <person name="Yuan L."/>
        </authorList>
    </citation>
    <scope>NUCLEOTIDE SEQUENCE [LARGE SCALE GENOMIC DNA]</scope>
    <source>
        <strain evidence="2">ZHUSHIDOU_FW_LH</strain>
        <tissue evidence="2">Leaf</tissue>
    </source>
</reference>
<protein>
    <submittedName>
        <fullName evidence="2">Uncharacterized protein</fullName>
    </submittedName>
</protein>
<keyword evidence="3" id="KW-1185">Reference proteome</keyword>
<dbReference type="Proteomes" id="UP001372338">
    <property type="component" value="Unassembled WGS sequence"/>
</dbReference>
<organism evidence="2 3">
    <name type="scientific">Crotalaria pallida</name>
    <name type="common">Smooth rattlebox</name>
    <name type="synonym">Crotalaria striata</name>
    <dbReference type="NCBI Taxonomy" id="3830"/>
    <lineage>
        <taxon>Eukaryota</taxon>
        <taxon>Viridiplantae</taxon>
        <taxon>Streptophyta</taxon>
        <taxon>Embryophyta</taxon>
        <taxon>Tracheophyta</taxon>
        <taxon>Spermatophyta</taxon>
        <taxon>Magnoliopsida</taxon>
        <taxon>eudicotyledons</taxon>
        <taxon>Gunneridae</taxon>
        <taxon>Pentapetalae</taxon>
        <taxon>rosids</taxon>
        <taxon>fabids</taxon>
        <taxon>Fabales</taxon>
        <taxon>Fabaceae</taxon>
        <taxon>Papilionoideae</taxon>
        <taxon>50 kb inversion clade</taxon>
        <taxon>genistoids sensu lato</taxon>
        <taxon>core genistoids</taxon>
        <taxon>Crotalarieae</taxon>
        <taxon>Crotalaria</taxon>
    </lineage>
</organism>
<evidence type="ECO:0000313" key="2">
    <source>
        <dbReference type="EMBL" id="KAK7235896.1"/>
    </source>
</evidence>
<evidence type="ECO:0000313" key="3">
    <source>
        <dbReference type="Proteomes" id="UP001372338"/>
    </source>
</evidence>